<reference evidence="2 3" key="1">
    <citation type="journal article" date="2016" name="Nat. Commun.">
        <title>Thousands of microbial genomes shed light on interconnected biogeochemical processes in an aquifer system.</title>
        <authorList>
            <person name="Anantharaman K."/>
            <person name="Brown C.T."/>
            <person name="Hug L.A."/>
            <person name="Sharon I."/>
            <person name="Castelle C.J."/>
            <person name="Probst A.J."/>
            <person name="Thomas B.C."/>
            <person name="Singh A."/>
            <person name="Wilkins M.J."/>
            <person name="Karaoz U."/>
            <person name="Brodie E.L."/>
            <person name="Williams K.H."/>
            <person name="Hubbard S.S."/>
            <person name="Banfield J.F."/>
        </authorList>
    </citation>
    <scope>NUCLEOTIDE SEQUENCE [LARGE SCALE GENOMIC DNA]</scope>
</reference>
<organism evidence="2 3">
    <name type="scientific">Candidatus Falkowbacteria bacterium RIFOXYA2_FULL_47_19</name>
    <dbReference type="NCBI Taxonomy" id="1797994"/>
    <lineage>
        <taxon>Bacteria</taxon>
        <taxon>Candidatus Falkowiibacteriota</taxon>
    </lineage>
</organism>
<sequence>MKTKKQKRIFILFLVLAMVSAYGYFPRPDTANAINAITDAKDLMTDTDLGVTATHTFTFTTSTTTETGNFWQFSFPSEFTTVGDGSETCGINATQQALFGAATTSGQLVDCVATGDLEATSTQVVITGVTNPASDNPNGYTIDLTHYSAALEILERVQIKVYIISDVWVTARVDSTLNFTVTGVDSEDARTVNGIGCGGTTTSATIPFDTLVVNATSTRCQTLNVTTNADDGYTVTVWQDGELTSDSNSTINSFDNSPDNTGSTTVHVWTSPRNILDVDYTYGHMGLTSDDQDLGTTYTSQDFYNSGGTAQYAGLNSSDPLPVMHHTGPSDGTTQNMGEATVAYSIQIASLQEAGDYESTLTYVCTPTF</sequence>
<dbReference type="Proteomes" id="UP000178367">
    <property type="component" value="Unassembled WGS sequence"/>
</dbReference>
<dbReference type="EMBL" id="MFGB01000025">
    <property type="protein sequence ID" value="OGF24925.1"/>
    <property type="molecule type" value="Genomic_DNA"/>
</dbReference>
<keyword evidence="1" id="KW-0732">Signal</keyword>
<comment type="caution">
    <text evidence="2">The sequence shown here is derived from an EMBL/GenBank/DDBJ whole genome shotgun (WGS) entry which is preliminary data.</text>
</comment>
<protein>
    <submittedName>
        <fullName evidence="2">Uncharacterized protein</fullName>
    </submittedName>
</protein>
<evidence type="ECO:0000313" key="3">
    <source>
        <dbReference type="Proteomes" id="UP000178367"/>
    </source>
</evidence>
<dbReference type="AlphaFoldDB" id="A0A1F5SDX5"/>
<feature type="signal peptide" evidence="1">
    <location>
        <begin position="1"/>
        <end position="23"/>
    </location>
</feature>
<feature type="chain" id="PRO_5009521176" evidence="1">
    <location>
        <begin position="24"/>
        <end position="369"/>
    </location>
</feature>
<evidence type="ECO:0000313" key="2">
    <source>
        <dbReference type="EMBL" id="OGF24925.1"/>
    </source>
</evidence>
<accession>A0A1F5SDX5</accession>
<evidence type="ECO:0000256" key="1">
    <source>
        <dbReference type="SAM" id="SignalP"/>
    </source>
</evidence>
<gene>
    <name evidence="2" type="ORF">A2227_04525</name>
</gene>
<proteinExistence type="predicted"/>
<name>A0A1F5SDX5_9BACT</name>